<evidence type="ECO:0000313" key="3">
    <source>
        <dbReference type="Proteomes" id="UP000564644"/>
    </source>
</evidence>
<comment type="caution">
    <text evidence="2">The sequence shown here is derived from an EMBL/GenBank/DDBJ whole genome shotgun (WGS) entry which is preliminary data.</text>
</comment>
<gene>
    <name evidence="2" type="ORF">H7C18_33640</name>
</gene>
<organism evidence="2 3">
    <name type="scientific">Cohnella zeiphila</name>
    <dbReference type="NCBI Taxonomy" id="2761120"/>
    <lineage>
        <taxon>Bacteria</taxon>
        <taxon>Bacillati</taxon>
        <taxon>Bacillota</taxon>
        <taxon>Bacilli</taxon>
        <taxon>Bacillales</taxon>
        <taxon>Paenibacillaceae</taxon>
        <taxon>Cohnella</taxon>
    </lineage>
</organism>
<dbReference type="Proteomes" id="UP000564644">
    <property type="component" value="Unassembled WGS sequence"/>
</dbReference>
<dbReference type="EMBL" id="JACJVO010000059">
    <property type="protein sequence ID" value="MBB6735865.1"/>
    <property type="molecule type" value="Genomic_DNA"/>
</dbReference>
<evidence type="ECO:0008006" key="4">
    <source>
        <dbReference type="Google" id="ProtNLM"/>
    </source>
</evidence>
<dbReference type="AlphaFoldDB" id="A0A7X0VZK8"/>
<feature type="compositionally biased region" description="Basic and acidic residues" evidence="1">
    <location>
        <begin position="152"/>
        <end position="165"/>
    </location>
</feature>
<evidence type="ECO:0000256" key="1">
    <source>
        <dbReference type="SAM" id="MobiDB-lite"/>
    </source>
</evidence>
<protein>
    <recommendedName>
        <fullName evidence="4">Lipoprotein</fullName>
    </recommendedName>
</protein>
<keyword evidence="3" id="KW-1185">Reference proteome</keyword>
<reference evidence="2 3" key="1">
    <citation type="submission" date="2020-08" db="EMBL/GenBank/DDBJ databases">
        <title>Cohnella phylogeny.</title>
        <authorList>
            <person name="Dunlap C."/>
        </authorList>
    </citation>
    <scope>NUCLEOTIDE SEQUENCE [LARGE SCALE GENOMIC DNA]</scope>
    <source>
        <strain evidence="2 3">CBP 2801</strain>
    </source>
</reference>
<sequence>AVLIGCAGLAGGCGGSGEASPRDAFALTASALSGVDRYSFAGELTQYGPDGKVERRSGYRGRVEDHRPAAMQWNGGAAAGDGEGRHPLELAAALQAAPAAVEYVPASGMVKLRITLDPAAAKERVARPLRSRLSGLKRDGQDLLRVDSASPDARESAAARERETRRLERKLSTLRVATVCEWTADRRTWFPSELREETTVAYRDENGRDIAEKTTSVTNFRK</sequence>
<dbReference type="RefSeq" id="WP_185133515.1">
    <property type="nucleotide sequence ID" value="NZ_JACJVO010000059.1"/>
</dbReference>
<proteinExistence type="predicted"/>
<evidence type="ECO:0000313" key="2">
    <source>
        <dbReference type="EMBL" id="MBB6735865.1"/>
    </source>
</evidence>
<feature type="non-terminal residue" evidence="2">
    <location>
        <position position="1"/>
    </location>
</feature>
<feature type="region of interest" description="Disordered" evidence="1">
    <location>
        <begin position="144"/>
        <end position="165"/>
    </location>
</feature>
<name>A0A7X0VZK8_9BACL</name>
<accession>A0A7X0VZK8</accession>